<keyword evidence="6" id="KW-0902">Two-component regulatory system</keyword>
<dbReference type="InterPro" id="IPR036890">
    <property type="entry name" value="HATPase_C_sf"/>
</dbReference>
<keyword evidence="7" id="KW-1133">Transmembrane helix</keyword>
<dbReference type="PANTHER" id="PTHR45453">
    <property type="entry name" value="PHOSPHATE REGULON SENSOR PROTEIN PHOR"/>
    <property type="match status" value="1"/>
</dbReference>
<dbReference type="InterPro" id="IPR050351">
    <property type="entry name" value="BphY/WalK/GraS-like"/>
</dbReference>
<comment type="catalytic activity">
    <reaction evidence="1">
        <text>ATP + protein L-histidine = ADP + protein N-phospho-L-histidine.</text>
        <dbReference type="EC" id="2.7.13.3"/>
    </reaction>
</comment>
<evidence type="ECO:0000313" key="9">
    <source>
        <dbReference type="EMBL" id="PRD54350.1"/>
    </source>
</evidence>
<dbReference type="CDD" id="cd00075">
    <property type="entry name" value="HATPase"/>
    <property type="match status" value="1"/>
</dbReference>
<comment type="caution">
    <text evidence="9">The sequence shown here is derived from an EMBL/GenBank/DDBJ whole genome shotgun (WGS) entry which is preliminary data.</text>
</comment>
<evidence type="ECO:0000256" key="4">
    <source>
        <dbReference type="ARBA" id="ARBA00022679"/>
    </source>
</evidence>
<dbReference type="Pfam" id="PF00512">
    <property type="entry name" value="HisKA"/>
    <property type="match status" value="1"/>
</dbReference>
<dbReference type="GO" id="GO:0000155">
    <property type="term" value="F:phosphorelay sensor kinase activity"/>
    <property type="evidence" value="ECO:0007669"/>
    <property type="project" value="InterPro"/>
</dbReference>
<dbReference type="Gene3D" id="3.30.565.10">
    <property type="entry name" value="Histidine kinase-like ATPase, C-terminal domain"/>
    <property type="match status" value="1"/>
</dbReference>
<dbReference type="PROSITE" id="PS50109">
    <property type="entry name" value="HIS_KIN"/>
    <property type="match status" value="1"/>
</dbReference>
<dbReference type="PANTHER" id="PTHR45453:SF1">
    <property type="entry name" value="PHOSPHATE REGULON SENSOR PROTEIN PHOR"/>
    <property type="match status" value="1"/>
</dbReference>
<dbReference type="InterPro" id="IPR004358">
    <property type="entry name" value="Sig_transdc_His_kin-like_C"/>
</dbReference>
<keyword evidence="10" id="KW-1185">Reference proteome</keyword>
<proteinExistence type="predicted"/>
<dbReference type="SMART" id="SM00388">
    <property type="entry name" value="HisKA"/>
    <property type="match status" value="1"/>
</dbReference>
<feature type="transmembrane region" description="Helical" evidence="7">
    <location>
        <begin position="218"/>
        <end position="237"/>
    </location>
</feature>
<dbReference type="InterPro" id="IPR005467">
    <property type="entry name" value="His_kinase_dom"/>
</dbReference>
<protein>
    <recommendedName>
        <fullName evidence="2">histidine kinase</fullName>
        <ecNumber evidence="2">2.7.13.3</ecNumber>
    </recommendedName>
</protein>
<dbReference type="AlphaFoldDB" id="A0A2S9JMH7"/>
<name>A0A2S9JMH7_9SPHI</name>
<dbReference type="Gene3D" id="1.10.287.130">
    <property type="match status" value="1"/>
</dbReference>
<feature type="domain" description="Histidine kinase" evidence="8">
    <location>
        <begin position="259"/>
        <end position="476"/>
    </location>
</feature>
<dbReference type="EMBL" id="PVBS01000002">
    <property type="protein sequence ID" value="PRD54350.1"/>
    <property type="molecule type" value="Genomic_DNA"/>
</dbReference>
<dbReference type="SMART" id="SM00387">
    <property type="entry name" value="HATPase_c"/>
    <property type="match status" value="1"/>
</dbReference>
<dbReference type="GO" id="GO:0004721">
    <property type="term" value="F:phosphoprotein phosphatase activity"/>
    <property type="evidence" value="ECO:0007669"/>
    <property type="project" value="TreeGrafter"/>
</dbReference>
<dbReference type="EC" id="2.7.13.3" evidence="2"/>
<accession>A0A2S9JMH7</accession>
<evidence type="ECO:0000256" key="2">
    <source>
        <dbReference type="ARBA" id="ARBA00012438"/>
    </source>
</evidence>
<dbReference type="SUPFAM" id="SSF55874">
    <property type="entry name" value="ATPase domain of HSP90 chaperone/DNA topoisomerase II/histidine kinase"/>
    <property type="match status" value="1"/>
</dbReference>
<dbReference type="InterPro" id="IPR003661">
    <property type="entry name" value="HisK_dim/P_dom"/>
</dbReference>
<dbReference type="CDD" id="cd00082">
    <property type="entry name" value="HisKA"/>
    <property type="match status" value="1"/>
</dbReference>
<dbReference type="PRINTS" id="PR00344">
    <property type="entry name" value="BCTRLSENSOR"/>
</dbReference>
<dbReference type="GO" id="GO:0016036">
    <property type="term" value="P:cellular response to phosphate starvation"/>
    <property type="evidence" value="ECO:0007669"/>
    <property type="project" value="TreeGrafter"/>
</dbReference>
<evidence type="ECO:0000256" key="1">
    <source>
        <dbReference type="ARBA" id="ARBA00000085"/>
    </source>
</evidence>
<gene>
    <name evidence="9" type="ORF">C5749_12865</name>
</gene>
<keyword evidence="4" id="KW-0808">Transferase</keyword>
<keyword evidence="5" id="KW-0418">Kinase</keyword>
<sequence length="477" mass="54944">MDEMKKRFLNKMERDRILRVLATVCFFVLLCLQYKLLSSSYEIENREYSKAEKRGVKDAYEQAIINDKLYPGGQEVIDRYLSKEILQSLYRADSSSRIVLTDSLRAIHRHVVAELRTKSNIDSLLSAILEPLHLDREMYGYALTLDDLAVSMDGRNYFSLVAQDRPLPALIDGDSTYVASNNIISSVSVSSSSAYSYRVKFTLYGLNLAHGYEVFKKIFPLLALTAISVLMIAVTYIRTFRNWQKQKKLNEISQDFLNSITHEFKTPIASIAVSVKNLVRETQGLHNKRVSQSIEVIERQSQRIDHLVDRAIGISMFNPNQICLEHRNLTEDMDIIVYNLQLKYVNTPHVFLDFKTQKEEVFAHYDLFLLTTAINNLIENGIKHNNNREKEVVVRLFTEAKQVYVEISDNGVGIDNGERYRVFEKFYQGKQGKEKGGLGLGLYYVDQMIRVHHWKLDLKNKDDGGTVITIMIPKETL</sequence>
<evidence type="ECO:0000256" key="5">
    <source>
        <dbReference type="ARBA" id="ARBA00022777"/>
    </source>
</evidence>
<evidence type="ECO:0000256" key="6">
    <source>
        <dbReference type="ARBA" id="ARBA00023012"/>
    </source>
</evidence>
<dbReference type="Pfam" id="PF02518">
    <property type="entry name" value="HATPase_c"/>
    <property type="match status" value="1"/>
</dbReference>
<evidence type="ECO:0000259" key="8">
    <source>
        <dbReference type="PROSITE" id="PS50109"/>
    </source>
</evidence>
<keyword evidence="7" id="KW-0812">Transmembrane</keyword>
<dbReference type="InterPro" id="IPR003594">
    <property type="entry name" value="HATPase_dom"/>
</dbReference>
<dbReference type="GO" id="GO:0005886">
    <property type="term" value="C:plasma membrane"/>
    <property type="evidence" value="ECO:0007669"/>
    <property type="project" value="TreeGrafter"/>
</dbReference>
<keyword evidence="7" id="KW-0472">Membrane</keyword>
<evidence type="ECO:0000256" key="3">
    <source>
        <dbReference type="ARBA" id="ARBA00022553"/>
    </source>
</evidence>
<dbReference type="SUPFAM" id="SSF47384">
    <property type="entry name" value="Homodimeric domain of signal transducing histidine kinase"/>
    <property type="match status" value="1"/>
</dbReference>
<evidence type="ECO:0000313" key="10">
    <source>
        <dbReference type="Proteomes" id="UP000238642"/>
    </source>
</evidence>
<dbReference type="InterPro" id="IPR036097">
    <property type="entry name" value="HisK_dim/P_sf"/>
</dbReference>
<organism evidence="9 10">
    <name type="scientific">Sphingobacterium gobiense</name>
    <dbReference type="NCBI Taxonomy" id="1382456"/>
    <lineage>
        <taxon>Bacteria</taxon>
        <taxon>Pseudomonadati</taxon>
        <taxon>Bacteroidota</taxon>
        <taxon>Sphingobacteriia</taxon>
        <taxon>Sphingobacteriales</taxon>
        <taxon>Sphingobacteriaceae</taxon>
        <taxon>Sphingobacterium</taxon>
    </lineage>
</organism>
<keyword evidence="3" id="KW-0597">Phosphoprotein</keyword>
<dbReference type="Proteomes" id="UP000238642">
    <property type="component" value="Unassembled WGS sequence"/>
</dbReference>
<reference evidence="9 10" key="1">
    <citation type="submission" date="2018-02" db="EMBL/GenBank/DDBJ databases">
        <title>The draft genome of Sphingobacterium gobiense H7.</title>
        <authorList>
            <person name="Li L."/>
            <person name="Liu L."/>
            <person name="Zhang X."/>
            <person name="Wang T."/>
            <person name="Liang L."/>
        </authorList>
    </citation>
    <scope>NUCLEOTIDE SEQUENCE [LARGE SCALE GENOMIC DNA]</scope>
    <source>
        <strain evidence="9 10">ACCC 05757</strain>
    </source>
</reference>
<evidence type="ECO:0000256" key="7">
    <source>
        <dbReference type="SAM" id="Phobius"/>
    </source>
</evidence>